<sequence>MATNESLELLFSPRKWAKRATPEEVIRIHVEFVTKVSEIARKNIPCELNVAYGSTEREKLDIYGIDLPSDAPIFIYIHGGYWQDLNKDISAYAVESFYKKGIKVIVMGYTLCPNSSLKNIVQEIQVAFLACLEYAKKCGSRGIYVGGHSAGAHLTASLFQEFFCSIPELDQNYLKGVVCISGVYDLMPIVQTYINDALKLTEALAKELSPIYQTFCAKDNITFLIIIGQYESPAFHEQSKSFYQKLKDAGYNADFVEIKEVDHFNIVENLNDSNSEIFKLITNKMRELH</sequence>
<dbReference type="InterPro" id="IPR049492">
    <property type="entry name" value="BD-FAE-like_dom"/>
</dbReference>
<evidence type="ECO:0000256" key="1">
    <source>
        <dbReference type="ARBA" id="ARBA00022801"/>
    </source>
</evidence>
<dbReference type="GO" id="GO:0004061">
    <property type="term" value="F:arylformamidase activity"/>
    <property type="evidence" value="ECO:0007669"/>
    <property type="project" value="TreeGrafter"/>
</dbReference>
<evidence type="ECO:0000313" key="3">
    <source>
        <dbReference type="EMBL" id="KAK5650174.1"/>
    </source>
</evidence>
<name>A0AAN7VUY5_9COLE</name>
<dbReference type="AlphaFoldDB" id="A0AAN7VUY5"/>
<dbReference type="InterPro" id="IPR029058">
    <property type="entry name" value="AB_hydrolase_fold"/>
</dbReference>
<dbReference type="InterPro" id="IPR050300">
    <property type="entry name" value="GDXG_lipolytic_enzyme"/>
</dbReference>
<gene>
    <name evidence="3" type="ORF">RI129_001203</name>
</gene>
<keyword evidence="4" id="KW-1185">Reference proteome</keyword>
<proteinExistence type="predicted"/>
<dbReference type="Proteomes" id="UP001329430">
    <property type="component" value="Chromosome 1"/>
</dbReference>
<dbReference type="PANTHER" id="PTHR48081">
    <property type="entry name" value="AB HYDROLASE SUPERFAMILY PROTEIN C4A8.06C"/>
    <property type="match status" value="1"/>
</dbReference>
<accession>A0AAN7VUY5</accession>
<organism evidence="3 4">
    <name type="scientific">Pyrocoelia pectoralis</name>
    <dbReference type="NCBI Taxonomy" id="417401"/>
    <lineage>
        <taxon>Eukaryota</taxon>
        <taxon>Metazoa</taxon>
        <taxon>Ecdysozoa</taxon>
        <taxon>Arthropoda</taxon>
        <taxon>Hexapoda</taxon>
        <taxon>Insecta</taxon>
        <taxon>Pterygota</taxon>
        <taxon>Neoptera</taxon>
        <taxon>Endopterygota</taxon>
        <taxon>Coleoptera</taxon>
        <taxon>Polyphaga</taxon>
        <taxon>Elateriformia</taxon>
        <taxon>Elateroidea</taxon>
        <taxon>Lampyridae</taxon>
        <taxon>Lampyrinae</taxon>
        <taxon>Pyrocoelia</taxon>
    </lineage>
</organism>
<evidence type="ECO:0000259" key="2">
    <source>
        <dbReference type="Pfam" id="PF20434"/>
    </source>
</evidence>
<reference evidence="3 4" key="1">
    <citation type="journal article" date="2024" name="Insects">
        <title>An Improved Chromosome-Level Genome Assembly of the Firefly Pyrocoelia pectoralis.</title>
        <authorList>
            <person name="Fu X."/>
            <person name="Meyer-Rochow V.B."/>
            <person name="Ballantyne L."/>
            <person name="Zhu X."/>
        </authorList>
    </citation>
    <scope>NUCLEOTIDE SEQUENCE [LARGE SCALE GENOMIC DNA]</scope>
    <source>
        <strain evidence="3">XCY_ONT2</strain>
    </source>
</reference>
<dbReference type="PANTHER" id="PTHR48081:SF33">
    <property type="entry name" value="KYNURENINE FORMAMIDASE"/>
    <property type="match status" value="1"/>
</dbReference>
<protein>
    <recommendedName>
        <fullName evidence="2">BD-FAE-like domain-containing protein</fullName>
    </recommendedName>
</protein>
<dbReference type="Pfam" id="PF20434">
    <property type="entry name" value="BD-FAE"/>
    <property type="match status" value="1"/>
</dbReference>
<keyword evidence="1" id="KW-0378">Hydrolase</keyword>
<evidence type="ECO:0000313" key="4">
    <source>
        <dbReference type="Proteomes" id="UP001329430"/>
    </source>
</evidence>
<comment type="caution">
    <text evidence="3">The sequence shown here is derived from an EMBL/GenBank/DDBJ whole genome shotgun (WGS) entry which is preliminary data.</text>
</comment>
<dbReference type="Gene3D" id="3.40.50.1820">
    <property type="entry name" value="alpha/beta hydrolase"/>
    <property type="match status" value="1"/>
</dbReference>
<dbReference type="SUPFAM" id="SSF53474">
    <property type="entry name" value="alpha/beta-Hydrolases"/>
    <property type="match status" value="1"/>
</dbReference>
<dbReference type="EMBL" id="JAVRBK010000001">
    <property type="protein sequence ID" value="KAK5650174.1"/>
    <property type="molecule type" value="Genomic_DNA"/>
</dbReference>
<feature type="domain" description="BD-FAE-like" evidence="2">
    <location>
        <begin position="61"/>
        <end position="246"/>
    </location>
</feature>